<name>A0ACC0BRN1_CATRO</name>
<gene>
    <name evidence="1" type="ORF">M9H77_06296</name>
</gene>
<accession>A0ACC0BRN1</accession>
<evidence type="ECO:0000313" key="2">
    <source>
        <dbReference type="Proteomes" id="UP001060085"/>
    </source>
</evidence>
<protein>
    <submittedName>
        <fullName evidence="1">Uncharacterized protein</fullName>
    </submittedName>
</protein>
<organism evidence="1 2">
    <name type="scientific">Catharanthus roseus</name>
    <name type="common">Madagascar periwinkle</name>
    <name type="synonym">Vinca rosea</name>
    <dbReference type="NCBI Taxonomy" id="4058"/>
    <lineage>
        <taxon>Eukaryota</taxon>
        <taxon>Viridiplantae</taxon>
        <taxon>Streptophyta</taxon>
        <taxon>Embryophyta</taxon>
        <taxon>Tracheophyta</taxon>
        <taxon>Spermatophyta</taxon>
        <taxon>Magnoliopsida</taxon>
        <taxon>eudicotyledons</taxon>
        <taxon>Gunneridae</taxon>
        <taxon>Pentapetalae</taxon>
        <taxon>asterids</taxon>
        <taxon>lamiids</taxon>
        <taxon>Gentianales</taxon>
        <taxon>Apocynaceae</taxon>
        <taxon>Rauvolfioideae</taxon>
        <taxon>Vinceae</taxon>
        <taxon>Catharanthinae</taxon>
        <taxon>Catharanthus</taxon>
    </lineage>
</organism>
<dbReference type="Proteomes" id="UP001060085">
    <property type="component" value="Linkage Group LG02"/>
</dbReference>
<proteinExistence type="predicted"/>
<evidence type="ECO:0000313" key="1">
    <source>
        <dbReference type="EMBL" id="KAI5675346.1"/>
    </source>
</evidence>
<reference evidence="2" key="1">
    <citation type="journal article" date="2023" name="Nat. Plants">
        <title>Single-cell RNA sequencing provides a high-resolution roadmap for understanding the multicellular compartmentation of specialized metabolism.</title>
        <authorList>
            <person name="Sun S."/>
            <person name="Shen X."/>
            <person name="Li Y."/>
            <person name="Li Y."/>
            <person name="Wang S."/>
            <person name="Li R."/>
            <person name="Zhang H."/>
            <person name="Shen G."/>
            <person name="Guo B."/>
            <person name="Wei J."/>
            <person name="Xu J."/>
            <person name="St-Pierre B."/>
            <person name="Chen S."/>
            <person name="Sun C."/>
        </authorList>
    </citation>
    <scope>NUCLEOTIDE SEQUENCE [LARGE SCALE GENOMIC DNA]</scope>
</reference>
<keyword evidence="2" id="KW-1185">Reference proteome</keyword>
<dbReference type="EMBL" id="CM044702">
    <property type="protein sequence ID" value="KAI5675346.1"/>
    <property type="molecule type" value="Genomic_DNA"/>
</dbReference>
<comment type="caution">
    <text evidence="1">The sequence shown here is derived from an EMBL/GenBank/DDBJ whole genome shotgun (WGS) entry which is preliminary data.</text>
</comment>
<sequence length="204" mass="23030">MASKLIILLCVTLSIYTNFLFFCSAAETPNPVLDFVGTKVRTGVPYHIITSTIDPPGGGMMSDCTYDNTTCPIEVMKNIRGLPMYFSPVNPKKGIIRESTDLNIIFWYTKDVWKVDRKLDESSQKYFVTNGGGVVGNPGPQTLDNWFKFEKYEDGYKIVHCPSVCRYCKVMCKDVGIFEQNGKVVLALSNEPIKILLKEHYIDD</sequence>